<feature type="domain" description="YqaJ viral recombinase" evidence="1">
    <location>
        <begin position="251"/>
        <end position="376"/>
    </location>
</feature>
<dbReference type="InterPro" id="IPR011604">
    <property type="entry name" value="PDDEXK-like_dom_sf"/>
</dbReference>
<dbReference type="EMBL" id="JAVRBK010000001">
    <property type="protein sequence ID" value="KAK5649949.1"/>
    <property type="molecule type" value="Genomic_DNA"/>
</dbReference>
<sequence length="433" mass="49138">MSRDGFVKAQSDNLPKVSVLMVTEFFASSECFNAAETRGVKLHKSQRENYGDSAIGYVELKREGSLCHVRGRVCPEHRVRSKPYTVECFVNEEDEEVTKVGCEDCAASAGGCKHAVAFLMWLHRRSEEPEPTATVCYWKKSVLSQVGSSVKFATTKDMKSPSTEYTFGDTENFYRRVIEQLAESQCVTQISAHTGLRIYDRVSMHQLILSFVKTDQFHVDDFLEFASTTMTVDECQNVANNTQSQSECRLWSEMRYCRITASKIHEISHCNTEKGVLVEQLIGTSKVKHTEAMDRGHRLEKLVLKAFEAKLSVSVKNCGLILDPSFPVLGASPDAIGADFVVEVKCPTSIKTELNYIKDGKINNRYLAQIQLQMFMCKLEKGYFCMAKHDFETTKNMEIILVEYNEGFIMDLINRSMLFWKKNIFPILINSAK</sequence>
<dbReference type="Proteomes" id="UP001329430">
    <property type="component" value="Chromosome 1"/>
</dbReference>
<dbReference type="Gene3D" id="3.90.320.10">
    <property type="match status" value="1"/>
</dbReference>
<dbReference type="AlphaFoldDB" id="A0AAN7VUI0"/>
<dbReference type="GO" id="GO:0006281">
    <property type="term" value="P:DNA repair"/>
    <property type="evidence" value="ECO:0007669"/>
    <property type="project" value="UniProtKB-ARBA"/>
</dbReference>
<accession>A0AAN7VUI0</accession>
<dbReference type="InterPro" id="IPR011335">
    <property type="entry name" value="Restrct_endonuc-II-like"/>
</dbReference>
<dbReference type="PANTHER" id="PTHR39953:SF1">
    <property type="entry name" value="RE54151P"/>
    <property type="match status" value="1"/>
</dbReference>
<evidence type="ECO:0000313" key="3">
    <source>
        <dbReference type="Proteomes" id="UP001329430"/>
    </source>
</evidence>
<name>A0AAN7VUI0_9COLE</name>
<proteinExistence type="predicted"/>
<keyword evidence="3" id="KW-1185">Reference proteome</keyword>
<dbReference type="PANTHER" id="PTHR39953">
    <property type="entry name" value="RE54151P"/>
    <property type="match status" value="1"/>
</dbReference>
<gene>
    <name evidence="2" type="ORF">RI129_000978</name>
</gene>
<dbReference type="CDD" id="cd22343">
    <property type="entry name" value="PDDEXK_lambda_exonuclease-like"/>
    <property type="match status" value="1"/>
</dbReference>
<evidence type="ECO:0000259" key="1">
    <source>
        <dbReference type="Pfam" id="PF09588"/>
    </source>
</evidence>
<comment type="caution">
    <text evidence="2">The sequence shown here is derived from an EMBL/GenBank/DDBJ whole genome shotgun (WGS) entry which is preliminary data.</text>
</comment>
<evidence type="ECO:0000313" key="2">
    <source>
        <dbReference type="EMBL" id="KAK5649949.1"/>
    </source>
</evidence>
<dbReference type="Pfam" id="PF09588">
    <property type="entry name" value="YqaJ"/>
    <property type="match status" value="1"/>
</dbReference>
<protein>
    <recommendedName>
        <fullName evidence="1">YqaJ viral recombinase domain-containing protein</fullName>
    </recommendedName>
</protein>
<dbReference type="SUPFAM" id="SSF52980">
    <property type="entry name" value="Restriction endonuclease-like"/>
    <property type="match status" value="1"/>
</dbReference>
<reference evidence="2 3" key="1">
    <citation type="journal article" date="2024" name="Insects">
        <title>An Improved Chromosome-Level Genome Assembly of the Firefly Pyrocoelia pectoralis.</title>
        <authorList>
            <person name="Fu X."/>
            <person name="Meyer-Rochow V.B."/>
            <person name="Ballantyne L."/>
            <person name="Zhu X."/>
        </authorList>
    </citation>
    <scope>NUCLEOTIDE SEQUENCE [LARGE SCALE GENOMIC DNA]</scope>
    <source>
        <strain evidence="2">XCY_ONT2</strain>
    </source>
</reference>
<dbReference type="InterPro" id="IPR019080">
    <property type="entry name" value="YqaJ_viral_recombinase"/>
</dbReference>
<organism evidence="2 3">
    <name type="scientific">Pyrocoelia pectoralis</name>
    <dbReference type="NCBI Taxonomy" id="417401"/>
    <lineage>
        <taxon>Eukaryota</taxon>
        <taxon>Metazoa</taxon>
        <taxon>Ecdysozoa</taxon>
        <taxon>Arthropoda</taxon>
        <taxon>Hexapoda</taxon>
        <taxon>Insecta</taxon>
        <taxon>Pterygota</taxon>
        <taxon>Neoptera</taxon>
        <taxon>Endopterygota</taxon>
        <taxon>Coleoptera</taxon>
        <taxon>Polyphaga</taxon>
        <taxon>Elateriformia</taxon>
        <taxon>Elateroidea</taxon>
        <taxon>Lampyridae</taxon>
        <taxon>Lampyrinae</taxon>
        <taxon>Pyrocoelia</taxon>
    </lineage>
</organism>